<feature type="compositionally biased region" description="Basic and acidic residues" evidence="1">
    <location>
        <begin position="10"/>
        <end position="27"/>
    </location>
</feature>
<evidence type="ECO:0000256" key="1">
    <source>
        <dbReference type="SAM" id="MobiDB-lite"/>
    </source>
</evidence>
<reference evidence="2" key="1">
    <citation type="submission" date="2022-11" db="EMBL/GenBank/DDBJ databases">
        <title>Chromosomal genome sequence assembly and mating type (MAT) locus characterization of the leprose asexual lichenized fungus Lepraria neglecta (Nyl.) Erichsen.</title>
        <authorList>
            <person name="Allen J.L."/>
            <person name="Pfeffer B."/>
        </authorList>
    </citation>
    <scope>NUCLEOTIDE SEQUENCE</scope>
    <source>
        <strain evidence="2">Allen 5258</strain>
    </source>
</reference>
<protein>
    <submittedName>
        <fullName evidence="2">Uncharacterized protein</fullName>
    </submittedName>
</protein>
<comment type="caution">
    <text evidence="2">The sequence shown here is derived from an EMBL/GenBank/DDBJ whole genome shotgun (WGS) entry which is preliminary data.</text>
</comment>
<evidence type="ECO:0000313" key="3">
    <source>
        <dbReference type="Proteomes" id="UP001276659"/>
    </source>
</evidence>
<accession>A0AAD9Z129</accession>
<gene>
    <name evidence="2" type="ORF">OEA41_010580</name>
</gene>
<evidence type="ECO:0000313" key="2">
    <source>
        <dbReference type="EMBL" id="KAK3167453.1"/>
    </source>
</evidence>
<feature type="region of interest" description="Disordered" evidence="1">
    <location>
        <begin position="1"/>
        <end position="28"/>
    </location>
</feature>
<dbReference type="EMBL" id="JASNWA010000011">
    <property type="protein sequence ID" value="KAK3167453.1"/>
    <property type="molecule type" value="Genomic_DNA"/>
</dbReference>
<proteinExistence type="predicted"/>
<name>A0AAD9Z129_9LECA</name>
<sequence>MTSMSNRAAAVEHARTLKMPRVEEAEKTPATPAMVLRCSYTFFRTYKRSATADGQHTGTDAGDISRKTSCPSPQGLADTSLMDDAMAFGGFDFMSDQMLNDLLPSLDAETDNPLLDALTLPPLDGLSHDYSLPGESSPHAGTPPDFMTSAQRCEESTVKLAHWHTCIAQLHIRMLLSVTGLSRVIDPYANVGGLVTRLLERQSAWSVFVGRVMGAFATDYLPGKIWPLMYRDRKRPLQDPDHTLPRCR</sequence>
<dbReference type="AlphaFoldDB" id="A0AAD9Z129"/>
<keyword evidence="3" id="KW-1185">Reference proteome</keyword>
<feature type="region of interest" description="Disordered" evidence="1">
    <location>
        <begin position="52"/>
        <end position="76"/>
    </location>
</feature>
<dbReference type="Proteomes" id="UP001276659">
    <property type="component" value="Unassembled WGS sequence"/>
</dbReference>
<organism evidence="2 3">
    <name type="scientific">Lepraria neglecta</name>
    <dbReference type="NCBI Taxonomy" id="209136"/>
    <lineage>
        <taxon>Eukaryota</taxon>
        <taxon>Fungi</taxon>
        <taxon>Dikarya</taxon>
        <taxon>Ascomycota</taxon>
        <taxon>Pezizomycotina</taxon>
        <taxon>Lecanoromycetes</taxon>
        <taxon>OSLEUM clade</taxon>
        <taxon>Lecanoromycetidae</taxon>
        <taxon>Lecanorales</taxon>
        <taxon>Lecanorineae</taxon>
        <taxon>Stereocaulaceae</taxon>
        <taxon>Lepraria</taxon>
    </lineage>
</organism>